<dbReference type="CDD" id="cd13589">
    <property type="entry name" value="PBP2_polyamine_RpCGA009"/>
    <property type="match status" value="1"/>
</dbReference>
<reference evidence="3" key="1">
    <citation type="journal article" date="2019" name="Int. J. Syst. Evol. Microbiol.">
        <title>The Global Catalogue of Microorganisms (GCM) 10K type strain sequencing project: providing services to taxonomists for standard genome sequencing and annotation.</title>
        <authorList>
            <consortium name="The Broad Institute Genomics Platform"/>
            <consortium name="The Broad Institute Genome Sequencing Center for Infectious Disease"/>
            <person name="Wu L."/>
            <person name="Ma J."/>
        </authorList>
    </citation>
    <scope>NUCLEOTIDE SEQUENCE [LARGE SCALE GENOMIC DNA]</scope>
    <source>
        <strain evidence="3">CGMCC 1.10188</strain>
    </source>
</reference>
<evidence type="ECO:0000256" key="1">
    <source>
        <dbReference type="ARBA" id="ARBA00022729"/>
    </source>
</evidence>
<dbReference type="Pfam" id="PF13416">
    <property type="entry name" value="SBP_bac_8"/>
    <property type="match status" value="1"/>
</dbReference>
<dbReference type="PANTHER" id="PTHR30222">
    <property type="entry name" value="SPERMIDINE/PUTRESCINE-BINDING PERIPLASMIC PROTEIN"/>
    <property type="match status" value="1"/>
</dbReference>
<dbReference type="PANTHER" id="PTHR30222:SF2">
    <property type="entry name" value="ABC TRANSPORTER SUBSTRATE-BINDING PROTEIN"/>
    <property type="match status" value="1"/>
</dbReference>
<keyword evidence="3" id="KW-1185">Reference proteome</keyword>
<dbReference type="InterPro" id="IPR006059">
    <property type="entry name" value="SBP"/>
</dbReference>
<gene>
    <name evidence="2" type="ORF">GCM10011505_21710</name>
</gene>
<evidence type="ECO:0000313" key="2">
    <source>
        <dbReference type="EMBL" id="GGB39819.1"/>
    </source>
</evidence>
<dbReference type="Proteomes" id="UP000603352">
    <property type="component" value="Unassembled WGS sequence"/>
</dbReference>
<evidence type="ECO:0000313" key="3">
    <source>
        <dbReference type="Proteomes" id="UP000603352"/>
    </source>
</evidence>
<accession>A0ABQ1IIN8</accession>
<proteinExistence type="predicted"/>
<name>A0ABQ1IIN8_9PROT</name>
<comment type="caution">
    <text evidence="2">The sequence shown here is derived from an EMBL/GenBank/DDBJ whole genome shotgun (WGS) entry which is preliminary data.</text>
</comment>
<keyword evidence="1" id="KW-0732">Signal</keyword>
<dbReference type="SUPFAM" id="SSF53850">
    <property type="entry name" value="Periplasmic binding protein-like II"/>
    <property type="match status" value="1"/>
</dbReference>
<protein>
    <submittedName>
        <fullName evidence="2">ABC transporter substrate-binding protein</fullName>
    </submittedName>
</protein>
<dbReference type="EMBL" id="BMDZ01000021">
    <property type="protein sequence ID" value="GGB39819.1"/>
    <property type="molecule type" value="Genomic_DNA"/>
</dbReference>
<dbReference type="Gene3D" id="3.40.190.10">
    <property type="entry name" value="Periplasmic binding protein-like II"/>
    <property type="match status" value="2"/>
</dbReference>
<organism evidence="2 3">
    <name type="scientific">Tistrella bauzanensis</name>
    <dbReference type="NCBI Taxonomy" id="657419"/>
    <lineage>
        <taxon>Bacteria</taxon>
        <taxon>Pseudomonadati</taxon>
        <taxon>Pseudomonadota</taxon>
        <taxon>Alphaproteobacteria</taxon>
        <taxon>Geminicoccales</taxon>
        <taxon>Geminicoccaceae</taxon>
        <taxon>Tistrella</taxon>
    </lineage>
</organism>
<sequence length="375" mass="40265">MGSVAGDPCPEGGEAEGSQGRLFLMTTAFGRLATGGAFLAGLCIMAAQPSMARDLTVVSWGGNYQDAQREIYFKPFAEKTGKPVLDESWDGGFGVLQSKVKAGAPNWDVVQVEAEELALGCSDGLFETIDWAKMGGKDKYLPQSGSECGVGAIVWSTAMAYDAAKLAEGPTSWADFWNVEKFPGKRGLRKGAKYTLEFALLADGVAKDEVYDVLSTPEGVDRAFKKLDELSPNLVWWEAGAQPLQLLASGEVAMTSAYNGRITAINKSEGRQFKVVWPGSIYAIDSWVVLKDAENAAAGQDYIAFASTPDNMIKLPAAIAYGLPNTEAAARVDPQYATDLPTAEANIAEAIPLDVDFWIDNSEELTGRFNAWLAR</sequence>